<feature type="chain" id="PRO_5038967225" description="MspA protein" evidence="2">
    <location>
        <begin position="47"/>
        <end position="345"/>
    </location>
</feature>
<keyword evidence="2" id="KW-0732">Signal</keyword>
<protein>
    <recommendedName>
        <fullName evidence="5">MspA protein</fullName>
    </recommendedName>
</protein>
<feature type="region of interest" description="Disordered" evidence="1">
    <location>
        <begin position="1"/>
        <end position="21"/>
    </location>
</feature>
<name>A0A1H8YJ23_9PSEU</name>
<evidence type="ECO:0008006" key="5">
    <source>
        <dbReference type="Google" id="ProtNLM"/>
    </source>
</evidence>
<evidence type="ECO:0000256" key="1">
    <source>
        <dbReference type="SAM" id="MobiDB-lite"/>
    </source>
</evidence>
<gene>
    <name evidence="3" type="ORF">SAMN04489732_11938</name>
</gene>
<sequence length="345" mass="34531">MHLRWPGRMVRPMGKHTQRKPGYLPKVAASAAPFALLLAAPASALAEPTLPIEGLPLGHQETATFDHGLHTTTDAAHGSLGLTRHDVLPVGAGGFSALSDFRHALSDTQELTGGGSLTAVKSAGGTAAVSRSQRHDVRLGSPVRLMSGNEQHFTRSCAGTLAPSSADTCLNGVGGSAENGVWLPYGVDALSQDSGQADAGHILSFDAGHFTGDLRGGAGVHRSAAQAVDAGQLGSVVLNSEQHGLGQFTGRLDHPLSGNLGANHIAGGTFGPVSGLLATTQSADPGGASNSFRGSLTVNEVGSTGGAVTASGAGGRLSLSPSVTGAALGQPPVTVSTPPLVITPQ</sequence>
<dbReference type="EMBL" id="FOEF01000019">
    <property type="protein sequence ID" value="SEP52156.1"/>
    <property type="molecule type" value="Genomic_DNA"/>
</dbReference>
<feature type="region of interest" description="Disordered" evidence="1">
    <location>
        <begin position="323"/>
        <end position="345"/>
    </location>
</feature>
<feature type="signal peptide" evidence="2">
    <location>
        <begin position="1"/>
        <end position="46"/>
    </location>
</feature>
<dbReference type="Proteomes" id="UP000198582">
    <property type="component" value="Unassembled WGS sequence"/>
</dbReference>
<evidence type="ECO:0000313" key="3">
    <source>
        <dbReference type="EMBL" id="SEP52156.1"/>
    </source>
</evidence>
<reference evidence="3 4" key="1">
    <citation type="submission" date="2016-10" db="EMBL/GenBank/DDBJ databases">
        <authorList>
            <person name="de Groot N.N."/>
        </authorList>
    </citation>
    <scope>NUCLEOTIDE SEQUENCE [LARGE SCALE GENOMIC DNA]</scope>
    <source>
        <strain evidence="3 4">DSM 44993</strain>
    </source>
</reference>
<accession>A0A1H8YJ23</accession>
<evidence type="ECO:0000256" key="2">
    <source>
        <dbReference type="SAM" id="SignalP"/>
    </source>
</evidence>
<organism evidence="3 4">
    <name type="scientific">Amycolatopsis saalfeldensis</name>
    <dbReference type="NCBI Taxonomy" id="394193"/>
    <lineage>
        <taxon>Bacteria</taxon>
        <taxon>Bacillati</taxon>
        <taxon>Actinomycetota</taxon>
        <taxon>Actinomycetes</taxon>
        <taxon>Pseudonocardiales</taxon>
        <taxon>Pseudonocardiaceae</taxon>
        <taxon>Amycolatopsis</taxon>
    </lineage>
</organism>
<proteinExistence type="predicted"/>
<dbReference type="AlphaFoldDB" id="A0A1H8YJ23"/>
<dbReference type="STRING" id="394193.SAMN04489732_11938"/>
<keyword evidence="4" id="KW-1185">Reference proteome</keyword>
<evidence type="ECO:0000313" key="4">
    <source>
        <dbReference type="Proteomes" id="UP000198582"/>
    </source>
</evidence>